<dbReference type="NCBIfam" id="TIGR03546">
    <property type="entry name" value="TIGR03546 family protein"/>
    <property type="match status" value="1"/>
</dbReference>
<evidence type="ECO:0000313" key="4">
    <source>
        <dbReference type="Proteomes" id="UP000008561"/>
    </source>
</evidence>
<dbReference type="EMBL" id="CP000859">
    <property type="protein sequence ID" value="ABW66607.1"/>
    <property type="molecule type" value="Genomic_DNA"/>
</dbReference>
<dbReference type="eggNOG" id="COG3216">
    <property type="taxonomic scope" value="Bacteria"/>
</dbReference>
<dbReference type="InterPro" id="IPR018639">
    <property type="entry name" value="DUF2062"/>
</dbReference>
<accession>A8ZVE6</accession>
<feature type="transmembrane region" description="Helical" evidence="1">
    <location>
        <begin position="78"/>
        <end position="99"/>
    </location>
</feature>
<dbReference type="STRING" id="96561.Dole_0797"/>
<evidence type="ECO:0000256" key="1">
    <source>
        <dbReference type="SAM" id="Phobius"/>
    </source>
</evidence>
<dbReference type="AlphaFoldDB" id="A8ZVE6"/>
<dbReference type="KEGG" id="dol:Dole_0797"/>
<reference evidence="3 4" key="1">
    <citation type="submission" date="2007-10" db="EMBL/GenBank/DDBJ databases">
        <title>Complete sequence of Desulfococcus oleovorans Hxd3.</title>
        <authorList>
            <consortium name="US DOE Joint Genome Institute"/>
            <person name="Copeland A."/>
            <person name="Lucas S."/>
            <person name="Lapidus A."/>
            <person name="Barry K."/>
            <person name="Glavina del Rio T."/>
            <person name="Dalin E."/>
            <person name="Tice H."/>
            <person name="Pitluck S."/>
            <person name="Kiss H."/>
            <person name="Brettin T."/>
            <person name="Bruce D."/>
            <person name="Detter J.C."/>
            <person name="Han C."/>
            <person name="Schmutz J."/>
            <person name="Larimer F."/>
            <person name="Land M."/>
            <person name="Hauser L."/>
            <person name="Kyrpides N."/>
            <person name="Kim E."/>
            <person name="Wawrik B."/>
            <person name="Richardson P."/>
        </authorList>
    </citation>
    <scope>NUCLEOTIDE SEQUENCE [LARGE SCALE GENOMIC DNA]</scope>
    <source>
        <strain evidence="4">DSM 6200 / JCM 39069 / Hxd3</strain>
    </source>
</reference>
<evidence type="ECO:0000313" key="3">
    <source>
        <dbReference type="EMBL" id="ABW66607.1"/>
    </source>
</evidence>
<feature type="domain" description="DUF2062" evidence="2">
    <location>
        <begin position="7"/>
        <end position="139"/>
    </location>
</feature>
<dbReference type="Proteomes" id="UP000008561">
    <property type="component" value="Chromosome"/>
</dbReference>
<keyword evidence="1" id="KW-0472">Membrane</keyword>
<dbReference type="Pfam" id="PF09835">
    <property type="entry name" value="DUF2062"/>
    <property type="match status" value="1"/>
</dbReference>
<keyword evidence="1" id="KW-0812">Transmembrane</keyword>
<feature type="transmembrane region" description="Helical" evidence="1">
    <location>
        <begin position="111"/>
        <end position="130"/>
    </location>
</feature>
<gene>
    <name evidence="3" type="ordered locus">Dole_0797</name>
</gene>
<evidence type="ECO:0000259" key="2">
    <source>
        <dbReference type="Pfam" id="PF09835"/>
    </source>
</evidence>
<dbReference type="HOGENOM" id="CLU_128655_0_0_7"/>
<name>A8ZVE6_DESOH</name>
<feature type="transmembrane region" description="Helical" evidence="1">
    <location>
        <begin position="21"/>
        <end position="39"/>
    </location>
</feature>
<proteinExistence type="predicted"/>
<organism evidence="3 4">
    <name type="scientific">Desulfosudis oleivorans (strain DSM 6200 / JCM 39069 / Hxd3)</name>
    <name type="common">Desulfococcus oleovorans</name>
    <dbReference type="NCBI Taxonomy" id="96561"/>
    <lineage>
        <taxon>Bacteria</taxon>
        <taxon>Pseudomonadati</taxon>
        <taxon>Thermodesulfobacteriota</taxon>
        <taxon>Desulfobacteria</taxon>
        <taxon>Desulfobacterales</taxon>
        <taxon>Desulfosudaceae</taxon>
        <taxon>Desulfosudis</taxon>
    </lineage>
</organism>
<keyword evidence="1" id="KW-1133">Transmembrane helix</keyword>
<dbReference type="OrthoDB" id="1524401at2"/>
<sequence length="168" mass="18761">MIRLLAKLLKALNSETEPGQISLGICLAMIIGFTPLLSLHNLLVVLLALILRVNLSMFIVGWGVFSGIAYLADPLFHALGLAVLQSSALESLWIVFYNMTLFRLAHFNNTIVMGSLLVSLVLFVPVYFIANRLIQAYRDSVLAWVRRLRVVELLKGSRLFQAYQALSN</sequence>
<dbReference type="RefSeq" id="WP_012174225.1">
    <property type="nucleotide sequence ID" value="NC_009943.1"/>
</dbReference>
<keyword evidence="4" id="KW-1185">Reference proteome</keyword>
<feature type="transmembrane region" description="Helical" evidence="1">
    <location>
        <begin position="45"/>
        <end position="71"/>
    </location>
</feature>
<protein>
    <recommendedName>
        <fullName evidence="2">DUF2062 domain-containing protein</fullName>
    </recommendedName>
</protein>
<dbReference type="InterPro" id="IPR019935">
    <property type="entry name" value="CHP03546"/>
</dbReference>